<reference evidence="1" key="1">
    <citation type="submission" date="2020-05" db="EMBL/GenBank/DDBJ databases">
        <title>Large-scale comparative analyses of tick genomes elucidate their genetic diversity and vector capacities.</title>
        <authorList>
            <person name="Jia N."/>
            <person name="Wang J."/>
            <person name="Shi W."/>
            <person name="Du L."/>
            <person name="Sun Y."/>
            <person name="Zhan W."/>
            <person name="Jiang J."/>
            <person name="Wang Q."/>
            <person name="Zhang B."/>
            <person name="Ji P."/>
            <person name="Sakyi L.B."/>
            <person name="Cui X."/>
            <person name="Yuan T."/>
            <person name="Jiang B."/>
            <person name="Yang W."/>
            <person name="Lam T.T.-Y."/>
            <person name="Chang Q."/>
            <person name="Ding S."/>
            <person name="Wang X."/>
            <person name="Zhu J."/>
            <person name="Ruan X."/>
            <person name="Zhao L."/>
            <person name="Wei J."/>
            <person name="Que T."/>
            <person name="Du C."/>
            <person name="Cheng J."/>
            <person name="Dai P."/>
            <person name="Han X."/>
            <person name="Huang E."/>
            <person name="Gao Y."/>
            <person name="Liu J."/>
            <person name="Shao H."/>
            <person name="Ye R."/>
            <person name="Li L."/>
            <person name="Wei W."/>
            <person name="Wang X."/>
            <person name="Wang C."/>
            <person name="Yang T."/>
            <person name="Huo Q."/>
            <person name="Li W."/>
            <person name="Guo W."/>
            <person name="Chen H."/>
            <person name="Zhou L."/>
            <person name="Ni X."/>
            <person name="Tian J."/>
            <person name="Zhou Y."/>
            <person name="Sheng Y."/>
            <person name="Liu T."/>
            <person name="Pan Y."/>
            <person name="Xia L."/>
            <person name="Li J."/>
            <person name="Zhao F."/>
            <person name="Cao W."/>
        </authorList>
    </citation>
    <scope>NUCLEOTIDE SEQUENCE</scope>
    <source>
        <strain evidence="1">Dsil-2018</strain>
    </source>
</reference>
<protein>
    <submittedName>
        <fullName evidence="1">Uncharacterized protein</fullName>
    </submittedName>
</protein>
<dbReference type="EMBL" id="CM023473">
    <property type="protein sequence ID" value="KAH7955184.1"/>
    <property type="molecule type" value="Genomic_DNA"/>
</dbReference>
<evidence type="ECO:0000313" key="1">
    <source>
        <dbReference type="EMBL" id="KAH7955184.1"/>
    </source>
</evidence>
<evidence type="ECO:0000313" key="2">
    <source>
        <dbReference type="Proteomes" id="UP000821865"/>
    </source>
</evidence>
<name>A0ACB8D1B7_DERSI</name>
<gene>
    <name evidence="1" type="ORF">HPB49_025247</name>
</gene>
<accession>A0ACB8D1B7</accession>
<comment type="caution">
    <text evidence="1">The sequence shown here is derived from an EMBL/GenBank/DDBJ whole genome shotgun (WGS) entry which is preliminary data.</text>
</comment>
<keyword evidence="2" id="KW-1185">Reference proteome</keyword>
<proteinExistence type="predicted"/>
<dbReference type="Proteomes" id="UP000821865">
    <property type="component" value="Chromosome 4"/>
</dbReference>
<sequence length="190" mass="20991">MPKRVPREERLALDRMASATSQREIAAAVVGPVSALNRIIRAFRDENWIDDSANAVQERATTPAEDLIVAASADDPFDTAPEIREELGLHVSADTVRRRLHEAGIQSRVAARKLVLEAQERRLPLEALVCSSRGDRAGWSPRCPRSCNRFAASLLVLRASVLLVFLQVKLLKVPIVTICLFDAALWSLFG</sequence>
<organism evidence="1 2">
    <name type="scientific">Dermacentor silvarum</name>
    <name type="common">Tick</name>
    <dbReference type="NCBI Taxonomy" id="543639"/>
    <lineage>
        <taxon>Eukaryota</taxon>
        <taxon>Metazoa</taxon>
        <taxon>Ecdysozoa</taxon>
        <taxon>Arthropoda</taxon>
        <taxon>Chelicerata</taxon>
        <taxon>Arachnida</taxon>
        <taxon>Acari</taxon>
        <taxon>Parasitiformes</taxon>
        <taxon>Ixodida</taxon>
        <taxon>Ixodoidea</taxon>
        <taxon>Ixodidae</taxon>
        <taxon>Rhipicephalinae</taxon>
        <taxon>Dermacentor</taxon>
    </lineage>
</organism>